<dbReference type="AlphaFoldDB" id="A0A839ST80"/>
<evidence type="ECO:0008006" key="4">
    <source>
        <dbReference type="Google" id="ProtNLM"/>
    </source>
</evidence>
<comment type="caution">
    <text evidence="2">The sequence shown here is derived from an EMBL/GenBank/DDBJ whole genome shotgun (WGS) entry which is preliminary data.</text>
</comment>
<dbReference type="Proteomes" id="UP000581135">
    <property type="component" value="Unassembled WGS sequence"/>
</dbReference>
<keyword evidence="1" id="KW-0812">Transmembrane</keyword>
<organism evidence="2 3">
    <name type="scientific">Limibacillus halophilus</name>
    <dbReference type="NCBI Taxonomy" id="1579333"/>
    <lineage>
        <taxon>Bacteria</taxon>
        <taxon>Pseudomonadati</taxon>
        <taxon>Pseudomonadota</taxon>
        <taxon>Alphaproteobacteria</taxon>
        <taxon>Rhodospirillales</taxon>
        <taxon>Rhodovibrionaceae</taxon>
        <taxon>Limibacillus</taxon>
    </lineage>
</organism>
<reference evidence="2 3" key="1">
    <citation type="submission" date="2020-08" db="EMBL/GenBank/DDBJ databases">
        <title>Genomic Encyclopedia of Type Strains, Phase III (KMG-III): the genomes of soil and plant-associated and newly described type strains.</title>
        <authorList>
            <person name="Whitman W."/>
        </authorList>
    </citation>
    <scope>NUCLEOTIDE SEQUENCE [LARGE SCALE GENOMIC DNA]</scope>
    <source>
        <strain evidence="2 3">CECT 8803</strain>
    </source>
</reference>
<protein>
    <recommendedName>
        <fullName evidence="4">Capsule biosynthesis protein</fullName>
    </recommendedName>
</protein>
<evidence type="ECO:0000313" key="3">
    <source>
        <dbReference type="Proteomes" id="UP000581135"/>
    </source>
</evidence>
<name>A0A839ST80_9PROT</name>
<gene>
    <name evidence="2" type="ORF">FHR98_001253</name>
</gene>
<keyword evidence="3" id="KW-1185">Reference proteome</keyword>
<dbReference type="RefSeq" id="WP_183415794.1">
    <property type="nucleotide sequence ID" value="NZ_JACHXA010000003.1"/>
</dbReference>
<sequence>MKLPSFMIDHLRHERPDRPQAYFRHGVFAFTNSWKLLLAGVAGVVHAIFPWWFKFYSAEQVVRTFAKVANSGRHDDLLERYGLQQHKTSADADTP</sequence>
<dbReference type="InterPro" id="IPR045936">
    <property type="entry name" value="DUF6356"/>
</dbReference>
<dbReference type="EMBL" id="JACHXA010000003">
    <property type="protein sequence ID" value="MBB3064974.1"/>
    <property type="molecule type" value="Genomic_DNA"/>
</dbReference>
<evidence type="ECO:0000313" key="2">
    <source>
        <dbReference type="EMBL" id="MBB3064974.1"/>
    </source>
</evidence>
<proteinExistence type="predicted"/>
<accession>A0A839ST80</accession>
<keyword evidence="1" id="KW-0472">Membrane</keyword>
<keyword evidence="1" id="KW-1133">Transmembrane helix</keyword>
<dbReference type="Pfam" id="PF19883">
    <property type="entry name" value="DUF6356"/>
    <property type="match status" value="1"/>
</dbReference>
<evidence type="ECO:0000256" key="1">
    <source>
        <dbReference type="SAM" id="Phobius"/>
    </source>
</evidence>
<feature type="transmembrane region" description="Helical" evidence="1">
    <location>
        <begin position="34"/>
        <end position="53"/>
    </location>
</feature>